<protein>
    <submittedName>
        <fullName evidence="2">Uncharacterized protein</fullName>
    </submittedName>
</protein>
<dbReference type="AlphaFoldDB" id="A0A7M5X5P0"/>
<feature type="compositionally biased region" description="Polar residues" evidence="1">
    <location>
        <begin position="12"/>
        <end position="22"/>
    </location>
</feature>
<dbReference type="OrthoDB" id="10007210at2759"/>
<dbReference type="Proteomes" id="UP000594262">
    <property type="component" value="Unplaced"/>
</dbReference>
<dbReference type="EnsemblMetazoa" id="CLYHEMT018340.1">
    <property type="protein sequence ID" value="CLYHEMP018340.1"/>
    <property type="gene ID" value="CLYHEMG018340"/>
</dbReference>
<dbReference type="PANTHER" id="PTHR14817">
    <property type="entry name" value="COILED-COIL DOMAIN-CONTAINING PROTEIN 15"/>
    <property type="match status" value="1"/>
</dbReference>
<organism evidence="2 3">
    <name type="scientific">Clytia hemisphaerica</name>
    <dbReference type="NCBI Taxonomy" id="252671"/>
    <lineage>
        <taxon>Eukaryota</taxon>
        <taxon>Metazoa</taxon>
        <taxon>Cnidaria</taxon>
        <taxon>Hydrozoa</taxon>
        <taxon>Hydroidolina</taxon>
        <taxon>Leptothecata</taxon>
        <taxon>Obeliida</taxon>
        <taxon>Clytiidae</taxon>
        <taxon>Clytia</taxon>
    </lineage>
</organism>
<feature type="region of interest" description="Disordered" evidence="1">
    <location>
        <begin position="1"/>
        <end position="22"/>
    </location>
</feature>
<evidence type="ECO:0000256" key="1">
    <source>
        <dbReference type="SAM" id="MobiDB-lite"/>
    </source>
</evidence>
<proteinExistence type="predicted"/>
<evidence type="ECO:0000313" key="2">
    <source>
        <dbReference type="EnsemblMetazoa" id="CLYHEMP018340.1"/>
    </source>
</evidence>
<evidence type="ECO:0000313" key="3">
    <source>
        <dbReference type="Proteomes" id="UP000594262"/>
    </source>
</evidence>
<dbReference type="PANTHER" id="PTHR14817:SF2">
    <property type="entry name" value="COILED-COIL DOMAIN-CONTAINING PROTEIN 15"/>
    <property type="match status" value="1"/>
</dbReference>
<dbReference type="InterPro" id="IPR037693">
    <property type="entry name" value="CCDC15"/>
</dbReference>
<sequence length="323" mass="37110">MNRSRPFKFSVSPPNTNTKATTLGRKQQLAQSKLKNVLDVRVIPGHPQQAWVECYDHSFDEEAQEGIAELHAHEIHKKYEKMKLDRDQKLKDFQTDVNQRVRYLEKMKRKQMKLNTMKKEEEEQNVILQRTLGLKVPYRGTVEDLRALNKELLKSCIVPSEANKQLIKNEIEKSNRLLTNTCSQVSHDSSNARKSMLTKKISVDTDPISPSRSMKIFPRKSPILNKPLADEWTGSFEIKRHDGQNSAVITENAGLEVGVEKDTGNEVRYDQRGEENMEEEGINGTDSAMMIEQKCHFEDGESLKLNFLVFVINPFLNNLLSLI</sequence>
<reference evidence="2" key="1">
    <citation type="submission" date="2021-01" db="UniProtKB">
        <authorList>
            <consortium name="EnsemblMetazoa"/>
        </authorList>
    </citation>
    <scope>IDENTIFICATION</scope>
</reference>
<name>A0A7M5X5P0_9CNID</name>
<accession>A0A7M5X5P0</accession>
<dbReference type="GO" id="GO:0005813">
    <property type="term" value="C:centrosome"/>
    <property type="evidence" value="ECO:0007669"/>
    <property type="project" value="TreeGrafter"/>
</dbReference>
<keyword evidence="3" id="KW-1185">Reference proteome</keyword>